<dbReference type="EMBL" id="WBOA01000001">
    <property type="protein sequence ID" value="KAB1951010.1"/>
    <property type="molecule type" value="Genomic_DNA"/>
</dbReference>
<dbReference type="Pfam" id="PF08878">
    <property type="entry name" value="HamA"/>
    <property type="match status" value="1"/>
</dbReference>
<sequence length="461" mass="52152">MGINQPPSFYMKLRKTPKKLGSKMAKEANFTYLIDLVNPYLPDAADTSKEETVSLIIEHASDNQYSPMPALSTLNTYATDGISRSASKKLLNLINKETSSLEEYFNKIGADQLTLIAKKLKKDGISPDVYRGKVPALLANLFTEEFEKVASRKNRRKQKIPTKSEDKDIFTKTVSDETFSTVFRQVNASEIDAVKNRNSIHAFVLKPELLPFSYTNLKNLVTSNITSYAIARGVSKTDVVGLQAANLLRKYAKSGIPNNLLGELLAYIFLEHEDNALKLYTRAEILKFKRTIDSEGIYLKRDQGKNQLILGASQLNNNLEDAINNVVKKIATFDNNRSNEMVLATDIVDRSILRTQFGEDKSNTIIKLMAPTETDFEDIASYGIFIGYKFRTQLDLDDCTQEEAKQKCRQAINCDLEQAIRQLNIVIQQHHWQKSSFYVYLLPFTNAEEDTHAIMKDLIGE</sequence>
<name>A0A833CET0_LACGS</name>
<reference evidence="2 3" key="1">
    <citation type="submission" date="2019-09" db="EMBL/GenBank/DDBJ databases">
        <title>Investigation of probiotic properties of different lactic acid bacteria.</title>
        <authorList>
            <person name="Jaomanjaka F."/>
            <person name="Blanc P."/>
        </authorList>
    </citation>
    <scope>NUCLEOTIDE SEQUENCE [LARGE SCALE GENOMIC DNA]</scope>
    <source>
        <strain evidence="2 3">BIO6369</strain>
    </source>
</reference>
<evidence type="ECO:0000313" key="3">
    <source>
        <dbReference type="Proteomes" id="UP000460112"/>
    </source>
</evidence>
<evidence type="ECO:0000313" key="2">
    <source>
        <dbReference type="EMBL" id="KAB1951010.1"/>
    </source>
</evidence>
<dbReference type="Proteomes" id="UP000460112">
    <property type="component" value="Unassembled WGS sequence"/>
</dbReference>
<comment type="caution">
    <text evidence="2">The sequence shown here is derived from an EMBL/GenBank/DDBJ whole genome shotgun (WGS) entry which is preliminary data.</text>
</comment>
<protein>
    <submittedName>
        <fullName evidence="2">DUF1837 domain-containing protein</fullName>
    </submittedName>
</protein>
<evidence type="ECO:0000259" key="1">
    <source>
        <dbReference type="Pfam" id="PF08878"/>
    </source>
</evidence>
<proteinExistence type="predicted"/>
<gene>
    <name evidence="2" type="ORF">F8244_00500</name>
</gene>
<dbReference type="AlphaFoldDB" id="A0A833CET0"/>
<organism evidence="2 3">
    <name type="scientific">Lactobacillus gasseri</name>
    <dbReference type="NCBI Taxonomy" id="1596"/>
    <lineage>
        <taxon>Bacteria</taxon>
        <taxon>Bacillati</taxon>
        <taxon>Bacillota</taxon>
        <taxon>Bacilli</taxon>
        <taxon>Lactobacillales</taxon>
        <taxon>Lactobacillaceae</taxon>
        <taxon>Lactobacillus</taxon>
    </lineage>
</organism>
<dbReference type="InterPro" id="IPR014976">
    <property type="entry name" value="AbpA_HamA_C"/>
</dbReference>
<accession>A0A833CET0</accession>
<feature type="domain" description="Anti-bacteriophage protein A/HamA C-terminal" evidence="1">
    <location>
        <begin position="186"/>
        <end position="457"/>
    </location>
</feature>